<dbReference type="Proteomes" id="UP001150062">
    <property type="component" value="Unassembled WGS sequence"/>
</dbReference>
<keyword evidence="6" id="KW-1185">Reference proteome</keyword>
<dbReference type="InterPro" id="IPR015943">
    <property type="entry name" value="WD40/YVTN_repeat-like_dom_sf"/>
</dbReference>
<organism evidence="5 6">
    <name type="scientific">Anaeramoeba flamelloides</name>
    <dbReference type="NCBI Taxonomy" id="1746091"/>
    <lineage>
        <taxon>Eukaryota</taxon>
        <taxon>Metamonada</taxon>
        <taxon>Anaeramoebidae</taxon>
        <taxon>Anaeramoeba</taxon>
    </lineage>
</organism>
<dbReference type="InterPro" id="IPR019775">
    <property type="entry name" value="WD40_repeat_CS"/>
</dbReference>
<dbReference type="PROSITE" id="PS50082">
    <property type="entry name" value="WD_REPEATS_2"/>
    <property type="match status" value="1"/>
</dbReference>
<keyword evidence="2" id="KW-0677">Repeat</keyword>
<dbReference type="PROSITE" id="PS00678">
    <property type="entry name" value="WD_REPEATS_1"/>
    <property type="match status" value="1"/>
</dbReference>
<gene>
    <name evidence="5" type="ORF">M0813_26850</name>
</gene>
<feature type="compositionally biased region" description="Polar residues" evidence="4">
    <location>
        <begin position="1"/>
        <end position="22"/>
    </location>
</feature>
<protein>
    <submittedName>
        <fullName evidence="5">mRNA export factor</fullName>
    </submittedName>
</protein>
<evidence type="ECO:0000256" key="4">
    <source>
        <dbReference type="SAM" id="MobiDB-lite"/>
    </source>
</evidence>
<evidence type="ECO:0000256" key="3">
    <source>
        <dbReference type="PROSITE-ProRule" id="PRU00221"/>
    </source>
</evidence>
<feature type="region of interest" description="Disordered" evidence="4">
    <location>
        <begin position="1"/>
        <end position="23"/>
    </location>
</feature>
<evidence type="ECO:0000313" key="5">
    <source>
        <dbReference type="EMBL" id="KAJ6237293.1"/>
    </source>
</evidence>
<accession>A0ABQ8XXF7</accession>
<dbReference type="EMBL" id="JAOAOG010000239">
    <property type="protein sequence ID" value="KAJ6237293.1"/>
    <property type="molecule type" value="Genomic_DNA"/>
</dbReference>
<comment type="caution">
    <text evidence="5">The sequence shown here is derived from an EMBL/GenBank/DDBJ whole genome shotgun (WGS) entry which is preliminary data.</text>
</comment>
<name>A0ABQ8XXF7_9EUKA</name>
<sequence length="337" mass="38562">MSLFGNSVFSNDENTRGKTTLPNCEEFEDVPNDTISKIKFSNNNEFVGCCSWDGQVKFWKKTDTKKSVFNFDFNTPVFSFCWRNDDKKIFTADANCSVGMIDIETGNITDVGNHEKPVNEVFDLSRIHNNLVVSGSWDKTIIFWDIRQSSPVEILGLEAEVQTMDVKGDLMVAGLQDQKVLTYDLKEITSSFSATRTTLQTPLRCISIFKEMNGYYLGSYGGRCRVEYFDKNNSFQFKCHRFQEMIYPVHAIAVHPVKGSFATVGGDNKVNFWCKNTRRRLYNPKAFENAVTSCDFSTDGALLAFGIGDDWTKGHQYRNRLEQRTRMCLMTMQENQI</sequence>
<dbReference type="Gene3D" id="2.130.10.10">
    <property type="entry name" value="YVTN repeat-like/Quinoprotein amine dehydrogenase"/>
    <property type="match status" value="1"/>
</dbReference>
<evidence type="ECO:0000313" key="6">
    <source>
        <dbReference type="Proteomes" id="UP001150062"/>
    </source>
</evidence>
<feature type="repeat" description="WD" evidence="3">
    <location>
        <begin position="111"/>
        <end position="154"/>
    </location>
</feature>
<dbReference type="SMART" id="SM00320">
    <property type="entry name" value="WD40"/>
    <property type="match status" value="5"/>
</dbReference>
<dbReference type="Pfam" id="PF00400">
    <property type="entry name" value="WD40"/>
    <property type="match status" value="2"/>
</dbReference>
<keyword evidence="1 3" id="KW-0853">WD repeat</keyword>
<dbReference type="InterPro" id="IPR036322">
    <property type="entry name" value="WD40_repeat_dom_sf"/>
</dbReference>
<evidence type="ECO:0000256" key="1">
    <source>
        <dbReference type="ARBA" id="ARBA00022574"/>
    </source>
</evidence>
<proteinExistence type="predicted"/>
<dbReference type="PANTHER" id="PTHR10971">
    <property type="entry name" value="MRNA EXPORT FACTOR AND BUB3"/>
    <property type="match status" value="1"/>
</dbReference>
<dbReference type="InterPro" id="IPR001680">
    <property type="entry name" value="WD40_rpt"/>
</dbReference>
<dbReference type="SUPFAM" id="SSF50978">
    <property type="entry name" value="WD40 repeat-like"/>
    <property type="match status" value="1"/>
</dbReference>
<evidence type="ECO:0000256" key="2">
    <source>
        <dbReference type="ARBA" id="ARBA00022737"/>
    </source>
</evidence>
<reference evidence="5" key="1">
    <citation type="submission" date="2022-08" db="EMBL/GenBank/DDBJ databases">
        <title>Novel sulfate-reducing endosymbionts in the free-living metamonad Anaeramoeba.</title>
        <authorList>
            <person name="Jerlstrom-Hultqvist J."/>
            <person name="Cepicka I."/>
            <person name="Gallot-Lavallee L."/>
            <person name="Salas-Leiva D."/>
            <person name="Curtis B.A."/>
            <person name="Zahonova K."/>
            <person name="Pipaliya S."/>
            <person name="Dacks J."/>
            <person name="Roger A.J."/>
        </authorList>
    </citation>
    <scope>NUCLEOTIDE SEQUENCE</scope>
    <source>
        <strain evidence="5">Schooner1</strain>
    </source>
</reference>